<dbReference type="RefSeq" id="WP_151582302.1">
    <property type="nucleotide sequence ID" value="NZ_WBVM01000004.1"/>
</dbReference>
<proteinExistence type="inferred from homology"/>
<organism evidence="3 4">
    <name type="scientific">Nocardioides simplex</name>
    <name type="common">Arthrobacter simplex</name>
    <dbReference type="NCBI Taxonomy" id="2045"/>
    <lineage>
        <taxon>Bacteria</taxon>
        <taxon>Bacillati</taxon>
        <taxon>Actinomycetota</taxon>
        <taxon>Actinomycetes</taxon>
        <taxon>Propionibacteriales</taxon>
        <taxon>Nocardioidaceae</taxon>
        <taxon>Pimelobacter</taxon>
    </lineage>
</organism>
<dbReference type="SUPFAM" id="SSF53474">
    <property type="entry name" value="alpha/beta-Hydrolases"/>
    <property type="match status" value="1"/>
</dbReference>
<dbReference type="PANTHER" id="PTHR40841:SF2">
    <property type="entry name" value="SIDEROPHORE-DEGRADING ESTERASE (EUROFUNG)"/>
    <property type="match status" value="1"/>
</dbReference>
<dbReference type="InterPro" id="IPR000801">
    <property type="entry name" value="Esterase-like"/>
</dbReference>
<dbReference type="Gene3D" id="3.40.50.1820">
    <property type="entry name" value="alpha/beta hydrolase"/>
    <property type="match status" value="1"/>
</dbReference>
<dbReference type="Pfam" id="PF00756">
    <property type="entry name" value="Esterase"/>
    <property type="match status" value="1"/>
</dbReference>
<evidence type="ECO:0000256" key="1">
    <source>
        <dbReference type="ARBA" id="ARBA00005622"/>
    </source>
</evidence>
<dbReference type="EMBL" id="WBVM01000004">
    <property type="protein sequence ID" value="KAB2807821.1"/>
    <property type="molecule type" value="Genomic_DNA"/>
</dbReference>
<sequence>MLHATTPELSAMLPGTRYFEVESATVGTRFGVWVTTPPRYDLELDATYPVIFQSDGNVAAAMTAPALALLRDDPVIPIQPFIQVSVGYTGEEAQRELAVRARDLLPPGEPMLPGVDEESIGKLVPAGLMDQEGADLYLHYLRNPAADRFLAFLTDELYPLLTAEFRVDESVTGLHGYSYGGLFATYAALQRTRINRIGAGSPGILGGVSTVFATYDAELTSGADHSGRMLHMTVGAPEITARSVYQPLVAAGTVEFMSLAQQTPLPGLAFSGKIIADESHATGWTASWFSYLRTCFAGPHSDLFISMT</sequence>
<comment type="similarity">
    <text evidence="1">Belongs to the esterase D family.</text>
</comment>
<accession>A0A7J5DSQ1</accession>
<dbReference type="Proteomes" id="UP000449906">
    <property type="component" value="Unassembled WGS sequence"/>
</dbReference>
<evidence type="ECO:0000256" key="2">
    <source>
        <dbReference type="ARBA" id="ARBA00022801"/>
    </source>
</evidence>
<dbReference type="PANTHER" id="PTHR40841">
    <property type="entry name" value="SIDEROPHORE TRIACETYLFUSARININE C ESTERASE"/>
    <property type="match status" value="1"/>
</dbReference>
<gene>
    <name evidence="3" type="ORF">F9L07_24340</name>
</gene>
<dbReference type="InterPro" id="IPR052558">
    <property type="entry name" value="Siderophore_Hydrolase_D"/>
</dbReference>
<comment type="caution">
    <text evidence="3">The sequence shown here is derived from an EMBL/GenBank/DDBJ whole genome shotgun (WGS) entry which is preliminary data.</text>
</comment>
<evidence type="ECO:0000313" key="4">
    <source>
        <dbReference type="Proteomes" id="UP000449906"/>
    </source>
</evidence>
<evidence type="ECO:0000313" key="3">
    <source>
        <dbReference type="EMBL" id="KAB2807821.1"/>
    </source>
</evidence>
<keyword evidence="2 3" id="KW-0378">Hydrolase</keyword>
<name>A0A7J5DSQ1_NOCSI</name>
<protein>
    <submittedName>
        <fullName evidence="3">Alpha/beta hydrolase</fullName>
    </submittedName>
</protein>
<reference evidence="3 4" key="1">
    <citation type="submission" date="2019-09" db="EMBL/GenBank/DDBJ databases">
        <title>Pimelobacter sp. isolated from Paulinella.</title>
        <authorList>
            <person name="Jeong S.E."/>
        </authorList>
    </citation>
    <scope>NUCLEOTIDE SEQUENCE [LARGE SCALE GENOMIC DNA]</scope>
    <source>
        <strain evidence="3 4">Pch-N</strain>
    </source>
</reference>
<dbReference type="InterPro" id="IPR029058">
    <property type="entry name" value="AB_hydrolase_fold"/>
</dbReference>
<dbReference type="GO" id="GO:0016788">
    <property type="term" value="F:hydrolase activity, acting on ester bonds"/>
    <property type="evidence" value="ECO:0007669"/>
    <property type="project" value="TreeGrafter"/>
</dbReference>
<dbReference type="AlphaFoldDB" id="A0A7J5DSQ1"/>